<organism evidence="1 2">
    <name type="scientific">Stegodyphus mimosarum</name>
    <name type="common">African social velvet spider</name>
    <dbReference type="NCBI Taxonomy" id="407821"/>
    <lineage>
        <taxon>Eukaryota</taxon>
        <taxon>Metazoa</taxon>
        <taxon>Ecdysozoa</taxon>
        <taxon>Arthropoda</taxon>
        <taxon>Chelicerata</taxon>
        <taxon>Arachnida</taxon>
        <taxon>Araneae</taxon>
        <taxon>Araneomorphae</taxon>
        <taxon>Entelegynae</taxon>
        <taxon>Eresoidea</taxon>
        <taxon>Eresidae</taxon>
        <taxon>Stegodyphus</taxon>
    </lineage>
</organism>
<proteinExistence type="predicted"/>
<name>A0A087U869_STEMI</name>
<gene>
    <name evidence="1" type="ORF">X975_21583</name>
</gene>
<dbReference type="AlphaFoldDB" id="A0A087U869"/>
<dbReference type="Pfam" id="PF03564">
    <property type="entry name" value="DUF1759"/>
    <property type="match status" value="1"/>
</dbReference>
<feature type="non-terminal residue" evidence="1">
    <location>
        <position position="134"/>
    </location>
</feature>
<dbReference type="EMBL" id="KK118662">
    <property type="protein sequence ID" value="KFM73558.1"/>
    <property type="molecule type" value="Genomic_DNA"/>
</dbReference>
<dbReference type="InterPro" id="IPR005312">
    <property type="entry name" value="DUF1759"/>
</dbReference>
<protein>
    <submittedName>
        <fullName evidence="1">Uncharacterized protein</fullName>
    </submittedName>
</protein>
<keyword evidence="2" id="KW-1185">Reference proteome</keyword>
<accession>A0A087U869</accession>
<sequence length="134" mass="15530">MTLKIGYHFGDNFREYMRIIQNEDKMHYLIQATIPGTRPHNIVNSFPPTAKKYEKVIKSLRNRFGRVEFLVEVYIRELLGLIIRNVTDQKGKGSILEMSDESYLHSLESIGTTSDKYTAMLFPLAECCIPEEIL</sequence>
<evidence type="ECO:0000313" key="2">
    <source>
        <dbReference type="Proteomes" id="UP000054359"/>
    </source>
</evidence>
<dbReference type="Proteomes" id="UP000054359">
    <property type="component" value="Unassembled WGS sequence"/>
</dbReference>
<dbReference type="OMA" id="PLAECCI"/>
<reference evidence="1 2" key="1">
    <citation type="submission" date="2013-11" db="EMBL/GenBank/DDBJ databases">
        <title>Genome sequencing of Stegodyphus mimosarum.</title>
        <authorList>
            <person name="Bechsgaard J."/>
        </authorList>
    </citation>
    <scope>NUCLEOTIDE SEQUENCE [LARGE SCALE GENOMIC DNA]</scope>
</reference>
<evidence type="ECO:0000313" key="1">
    <source>
        <dbReference type="EMBL" id="KFM73558.1"/>
    </source>
</evidence>
<dbReference type="STRING" id="407821.A0A087U869"/>
<dbReference type="OrthoDB" id="5967017at2759"/>